<reference evidence="1 2" key="1">
    <citation type="submission" date="2024-08" db="EMBL/GenBank/DDBJ databases">
        <authorList>
            <person name="Lu H."/>
        </authorList>
    </citation>
    <scope>NUCLEOTIDE SEQUENCE [LARGE SCALE GENOMIC DNA]</scope>
    <source>
        <strain evidence="1 2">LKC17W</strain>
    </source>
</reference>
<name>A0ABW7FCM4_9BURK</name>
<comment type="caution">
    <text evidence="1">The sequence shown here is derived from an EMBL/GenBank/DDBJ whole genome shotgun (WGS) entry which is preliminary data.</text>
</comment>
<dbReference type="EMBL" id="JBIGHW010000001">
    <property type="protein sequence ID" value="MFG6439475.1"/>
    <property type="molecule type" value="Genomic_DNA"/>
</dbReference>
<gene>
    <name evidence="1" type="ORF">ACG0Z3_02180</name>
</gene>
<protein>
    <recommendedName>
        <fullName evidence="3">DUF3828 domain-containing protein</fullName>
    </recommendedName>
</protein>
<organism evidence="1 2">
    <name type="scientific">Pelomonas margarita</name>
    <dbReference type="NCBI Taxonomy" id="3299031"/>
    <lineage>
        <taxon>Bacteria</taxon>
        <taxon>Pseudomonadati</taxon>
        <taxon>Pseudomonadota</taxon>
        <taxon>Betaproteobacteria</taxon>
        <taxon>Burkholderiales</taxon>
        <taxon>Sphaerotilaceae</taxon>
        <taxon>Roseateles</taxon>
    </lineage>
</organism>
<accession>A0ABW7FCM4</accession>
<proteinExistence type="predicted"/>
<sequence length="148" mass="16347">MSTPAWTASDTALAPVQRAYRDFAWEAVVDSPGVGQPLLTQSNAAWARYFSPGLIQQLRADRRCVARTRGPCRLDFSPLWASQDPSATRLVIQPGAMPATVEVSFDVPGSGQQARIVFHVVRRPEGWRIDDVTYADGQRLRQVLAAPR</sequence>
<evidence type="ECO:0008006" key="3">
    <source>
        <dbReference type="Google" id="ProtNLM"/>
    </source>
</evidence>
<evidence type="ECO:0000313" key="1">
    <source>
        <dbReference type="EMBL" id="MFG6439475.1"/>
    </source>
</evidence>
<evidence type="ECO:0000313" key="2">
    <source>
        <dbReference type="Proteomes" id="UP001606301"/>
    </source>
</evidence>
<dbReference type="Proteomes" id="UP001606301">
    <property type="component" value="Unassembled WGS sequence"/>
</dbReference>
<keyword evidence="2" id="KW-1185">Reference proteome</keyword>
<dbReference type="RefSeq" id="WP_394394872.1">
    <property type="nucleotide sequence ID" value="NZ_JBIGHW010000001.1"/>
</dbReference>